<dbReference type="VEuPathDB" id="FungiDB:AAP_04323"/>
<keyword evidence="1" id="KW-0472">Membrane</keyword>
<dbReference type="Proteomes" id="UP000242877">
    <property type="component" value="Unassembled WGS sequence"/>
</dbReference>
<proteinExistence type="predicted"/>
<dbReference type="EMBL" id="AZGZ01000020">
    <property type="protein sequence ID" value="KZZ89568.1"/>
    <property type="molecule type" value="Genomic_DNA"/>
</dbReference>
<protein>
    <submittedName>
        <fullName evidence="2">Uncharacterized protein</fullName>
    </submittedName>
</protein>
<feature type="transmembrane region" description="Helical" evidence="1">
    <location>
        <begin position="6"/>
        <end position="26"/>
    </location>
</feature>
<dbReference type="OrthoDB" id="10485844at2759"/>
<organism evidence="2 3">
    <name type="scientific">Ascosphaera apis ARSEF 7405</name>
    <dbReference type="NCBI Taxonomy" id="392613"/>
    <lineage>
        <taxon>Eukaryota</taxon>
        <taxon>Fungi</taxon>
        <taxon>Dikarya</taxon>
        <taxon>Ascomycota</taxon>
        <taxon>Pezizomycotina</taxon>
        <taxon>Eurotiomycetes</taxon>
        <taxon>Eurotiomycetidae</taxon>
        <taxon>Onygenales</taxon>
        <taxon>Ascosphaeraceae</taxon>
        <taxon>Ascosphaera</taxon>
    </lineage>
</organism>
<reference evidence="2 3" key="1">
    <citation type="journal article" date="2016" name="Genome Biol. Evol.">
        <title>Divergent and convergent evolution of fungal pathogenicity.</title>
        <authorList>
            <person name="Shang Y."/>
            <person name="Xiao G."/>
            <person name="Zheng P."/>
            <person name="Cen K."/>
            <person name="Zhan S."/>
            <person name="Wang C."/>
        </authorList>
    </citation>
    <scope>NUCLEOTIDE SEQUENCE [LARGE SCALE GENOMIC DNA]</scope>
    <source>
        <strain evidence="2 3">ARSEF 7405</strain>
    </source>
</reference>
<comment type="caution">
    <text evidence="2">The sequence shown here is derived from an EMBL/GenBank/DDBJ whole genome shotgun (WGS) entry which is preliminary data.</text>
</comment>
<name>A0A167X2Y3_9EURO</name>
<feature type="transmembrane region" description="Helical" evidence="1">
    <location>
        <begin position="38"/>
        <end position="57"/>
    </location>
</feature>
<dbReference type="AlphaFoldDB" id="A0A167X2Y3"/>
<accession>A0A167X2Y3</accession>
<evidence type="ECO:0000313" key="3">
    <source>
        <dbReference type="Proteomes" id="UP000242877"/>
    </source>
</evidence>
<sequence length="176" mass="20067">MDDTYMRILFMLYKFLMGLIQGLLGGTTRMAGDTPFDMLFRFMPMIIAAVREILSGILDTVRQLFGGLARIMMPSIVSRATSMLAAYLRGLYGYIVNRVMGIMRRLFGFAIYVTYTSAKGAYQQAMNMPPLPQLRTARDSTQSWLNTLLDMLMKLLLDALRRYLEPVKQTEVVHAK</sequence>
<feature type="transmembrane region" description="Helical" evidence="1">
    <location>
        <begin position="77"/>
        <end position="96"/>
    </location>
</feature>
<evidence type="ECO:0000313" key="2">
    <source>
        <dbReference type="EMBL" id="KZZ89568.1"/>
    </source>
</evidence>
<keyword evidence="1" id="KW-0812">Transmembrane</keyword>
<keyword evidence="1" id="KW-1133">Transmembrane helix</keyword>
<evidence type="ECO:0000256" key="1">
    <source>
        <dbReference type="SAM" id="Phobius"/>
    </source>
</evidence>
<gene>
    <name evidence="2" type="ORF">AAP_04323</name>
</gene>
<keyword evidence="3" id="KW-1185">Reference proteome</keyword>